<dbReference type="EMBL" id="PKPP01008521">
    <property type="protein sequence ID" value="PWA50471.1"/>
    <property type="molecule type" value="Genomic_DNA"/>
</dbReference>
<reference evidence="2 3" key="1">
    <citation type="journal article" date="2018" name="Mol. Plant">
        <title>The genome of Artemisia annua provides insight into the evolution of Asteraceae family and artemisinin biosynthesis.</title>
        <authorList>
            <person name="Shen Q."/>
            <person name="Zhang L."/>
            <person name="Liao Z."/>
            <person name="Wang S."/>
            <person name="Yan T."/>
            <person name="Shi P."/>
            <person name="Liu M."/>
            <person name="Fu X."/>
            <person name="Pan Q."/>
            <person name="Wang Y."/>
            <person name="Lv Z."/>
            <person name="Lu X."/>
            <person name="Zhang F."/>
            <person name="Jiang W."/>
            <person name="Ma Y."/>
            <person name="Chen M."/>
            <person name="Hao X."/>
            <person name="Li L."/>
            <person name="Tang Y."/>
            <person name="Lv G."/>
            <person name="Zhou Y."/>
            <person name="Sun X."/>
            <person name="Brodelius P.E."/>
            <person name="Rose J.K.C."/>
            <person name="Tang K."/>
        </authorList>
    </citation>
    <scope>NUCLEOTIDE SEQUENCE [LARGE SCALE GENOMIC DNA]</scope>
    <source>
        <strain evidence="3">cv. Huhao1</strain>
        <tissue evidence="2">Leaf</tissue>
    </source>
</reference>
<keyword evidence="3" id="KW-1185">Reference proteome</keyword>
<gene>
    <name evidence="2" type="ORF">CTI12_AA411320</name>
</gene>
<comment type="caution">
    <text evidence="2">The sequence shown here is derived from an EMBL/GenBank/DDBJ whole genome shotgun (WGS) entry which is preliminary data.</text>
</comment>
<accession>A0A2U1LN95</accession>
<dbReference type="AlphaFoldDB" id="A0A2U1LN95"/>
<evidence type="ECO:0000313" key="3">
    <source>
        <dbReference type="Proteomes" id="UP000245207"/>
    </source>
</evidence>
<keyword evidence="1" id="KW-0732">Signal</keyword>
<name>A0A2U1LN95_ARTAN</name>
<evidence type="ECO:0000313" key="2">
    <source>
        <dbReference type="EMBL" id="PWA50471.1"/>
    </source>
</evidence>
<proteinExistence type="predicted"/>
<feature type="chain" id="PRO_5015489941" evidence="1">
    <location>
        <begin position="17"/>
        <end position="102"/>
    </location>
</feature>
<protein>
    <submittedName>
        <fullName evidence="2">Uncharacterized protein</fullName>
    </submittedName>
</protein>
<dbReference type="Proteomes" id="UP000245207">
    <property type="component" value="Unassembled WGS sequence"/>
</dbReference>
<evidence type="ECO:0000256" key="1">
    <source>
        <dbReference type="SAM" id="SignalP"/>
    </source>
</evidence>
<feature type="signal peptide" evidence="1">
    <location>
        <begin position="1"/>
        <end position="16"/>
    </location>
</feature>
<sequence>MYAMVLFLVVITSTSSTFCVSSGNDGDQEIFIVVDDQTTMHGGGAGIGMTKANPVQIGKFLLENGKELTLSRKSSPGMNCINLGQPCGALDWCCHGLYCVCV</sequence>
<organism evidence="2 3">
    <name type="scientific">Artemisia annua</name>
    <name type="common">Sweet wormwood</name>
    <dbReference type="NCBI Taxonomy" id="35608"/>
    <lineage>
        <taxon>Eukaryota</taxon>
        <taxon>Viridiplantae</taxon>
        <taxon>Streptophyta</taxon>
        <taxon>Embryophyta</taxon>
        <taxon>Tracheophyta</taxon>
        <taxon>Spermatophyta</taxon>
        <taxon>Magnoliopsida</taxon>
        <taxon>eudicotyledons</taxon>
        <taxon>Gunneridae</taxon>
        <taxon>Pentapetalae</taxon>
        <taxon>asterids</taxon>
        <taxon>campanulids</taxon>
        <taxon>Asterales</taxon>
        <taxon>Asteraceae</taxon>
        <taxon>Asteroideae</taxon>
        <taxon>Anthemideae</taxon>
        <taxon>Artemisiinae</taxon>
        <taxon>Artemisia</taxon>
    </lineage>
</organism>